<accession>A0AAV4BL84</accession>
<dbReference type="AlphaFoldDB" id="A0AAV4BL84"/>
<name>A0AAV4BL84_9GAST</name>
<proteinExistence type="predicted"/>
<organism evidence="1 2">
    <name type="scientific">Plakobranchus ocellatus</name>
    <dbReference type="NCBI Taxonomy" id="259542"/>
    <lineage>
        <taxon>Eukaryota</taxon>
        <taxon>Metazoa</taxon>
        <taxon>Spiralia</taxon>
        <taxon>Lophotrochozoa</taxon>
        <taxon>Mollusca</taxon>
        <taxon>Gastropoda</taxon>
        <taxon>Heterobranchia</taxon>
        <taxon>Euthyneura</taxon>
        <taxon>Panpulmonata</taxon>
        <taxon>Sacoglossa</taxon>
        <taxon>Placobranchoidea</taxon>
        <taxon>Plakobranchidae</taxon>
        <taxon>Plakobranchus</taxon>
    </lineage>
</organism>
<evidence type="ECO:0000313" key="1">
    <source>
        <dbReference type="EMBL" id="GFO19923.1"/>
    </source>
</evidence>
<dbReference type="EMBL" id="BLXT01005119">
    <property type="protein sequence ID" value="GFO19923.1"/>
    <property type="molecule type" value="Genomic_DNA"/>
</dbReference>
<sequence length="104" mass="10981">MREPNLGTGGWAEKLHAEPAPLETAAACLRPKPDCSWRLGAGAGVNPSQLNKPTLPSCLALHDPPSASFQLPAPARDSAAVWLQPKGYDLSAGSWNSDLNLVVR</sequence>
<comment type="caution">
    <text evidence="1">The sequence shown here is derived from an EMBL/GenBank/DDBJ whole genome shotgun (WGS) entry which is preliminary data.</text>
</comment>
<reference evidence="1 2" key="1">
    <citation type="journal article" date="2021" name="Elife">
        <title>Chloroplast acquisition without the gene transfer in kleptoplastic sea slugs, Plakobranchus ocellatus.</title>
        <authorList>
            <person name="Maeda T."/>
            <person name="Takahashi S."/>
            <person name="Yoshida T."/>
            <person name="Shimamura S."/>
            <person name="Takaki Y."/>
            <person name="Nagai Y."/>
            <person name="Toyoda A."/>
            <person name="Suzuki Y."/>
            <person name="Arimoto A."/>
            <person name="Ishii H."/>
            <person name="Satoh N."/>
            <person name="Nishiyama T."/>
            <person name="Hasebe M."/>
            <person name="Maruyama T."/>
            <person name="Minagawa J."/>
            <person name="Obokata J."/>
            <person name="Shigenobu S."/>
        </authorList>
    </citation>
    <scope>NUCLEOTIDE SEQUENCE [LARGE SCALE GENOMIC DNA]</scope>
</reference>
<keyword evidence="2" id="KW-1185">Reference proteome</keyword>
<dbReference type="Proteomes" id="UP000735302">
    <property type="component" value="Unassembled WGS sequence"/>
</dbReference>
<evidence type="ECO:0000313" key="2">
    <source>
        <dbReference type="Proteomes" id="UP000735302"/>
    </source>
</evidence>
<gene>
    <name evidence="1" type="ORF">PoB_004642800</name>
</gene>
<protein>
    <submittedName>
        <fullName evidence="1">Uncharacterized protein</fullName>
    </submittedName>
</protein>